<comment type="caution">
    <text evidence="1">The sequence shown here is derived from an EMBL/GenBank/DDBJ whole genome shotgun (WGS) entry which is preliminary data.</text>
</comment>
<dbReference type="EMBL" id="JABSTQ010011447">
    <property type="protein sequence ID" value="KAG0411278.1"/>
    <property type="molecule type" value="Genomic_DNA"/>
</dbReference>
<name>A0AC60NVU3_IXOPE</name>
<reference evidence="1 2" key="1">
    <citation type="journal article" date="2020" name="Cell">
        <title>Large-Scale Comparative Analyses of Tick Genomes Elucidate Their Genetic Diversity and Vector Capacities.</title>
        <authorList>
            <consortium name="Tick Genome and Microbiome Consortium (TIGMIC)"/>
            <person name="Jia N."/>
            <person name="Wang J."/>
            <person name="Shi W."/>
            <person name="Du L."/>
            <person name="Sun Y."/>
            <person name="Zhan W."/>
            <person name="Jiang J.F."/>
            <person name="Wang Q."/>
            <person name="Zhang B."/>
            <person name="Ji P."/>
            <person name="Bell-Sakyi L."/>
            <person name="Cui X.M."/>
            <person name="Yuan T.T."/>
            <person name="Jiang B.G."/>
            <person name="Yang W.F."/>
            <person name="Lam T.T."/>
            <person name="Chang Q.C."/>
            <person name="Ding S.J."/>
            <person name="Wang X.J."/>
            <person name="Zhu J.G."/>
            <person name="Ruan X.D."/>
            <person name="Zhao L."/>
            <person name="Wei J.T."/>
            <person name="Ye R.Z."/>
            <person name="Que T.C."/>
            <person name="Du C.H."/>
            <person name="Zhou Y.H."/>
            <person name="Cheng J.X."/>
            <person name="Dai P.F."/>
            <person name="Guo W.B."/>
            <person name="Han X.H."/>
            <person name="Huang E.J."/>
            <person name="Li L.F."/>
            <person name="Wei W."/>
            <person name="Gao Y.C."/>
            <person name="Liu J.Z."/>
            <person name="Shao H.Z."/>
            <person name="Wang X."/>
            <person name="Wang C.C."/>
            <person name="Yang T.C."/>
            <person name="Huo Q.B."/>
            <person name="Li W."/>
            <person name="Chen H.Y."/>
            <person name="Chen S.E."/>
            <person name="Zhou L.G."/>
            <person name="Ni X.B."/>
            <person name="Tian J.H."/>
            <person name="Sheng Y."/>
            <person name="Liu T."/>
            <person name="Pan Y.S."/>
            <person name="Xia L.Y."/>
            <person name="Li J."/>
            <person name="Zhao F."/>
            <person name="Cao W.C."/>
        </authorList>
    </citation>
    <scope>NUCLEOTIDE SEQUENCE [LARGE SCALE GENOMIC DNA]</scope>
    <source>
        <strain evidence="1">Iper-2018</strain>
    </source>
</reference>
<sequence>MLAFAGLKVKTVMLAAIYRKALRLSSESQRHYTIGNLVNLISVDADRMFQLSLIAGDVASGLPLIIIPVLLLWQFLGVACLAGVAVMVVIIPVMALAVSIGNKYQTGQMELKDKRLNIIAEMLTNVKVLKLFAWETNFIDKCTVVRYFISCSTELEASLVSAERLDEYSHLTLEGPLVVNFRPDPHWPWTGGVSFRSYSTRYRMGLDLVLRDIDLDVSPGEKVGLISIIPQDPALFCGTLRFNLDLAGQYSTEELWSALDRSHLGDTFRKNGGLDFDVSEGGLNLSVGQRQLVCLARAVLRKTKVLVLDEATASVDMKTDLLIQQTLRDVTTNLRNLAGAGHLAAHRRTCLCTAELDHLRIMGHHRNRVAREVLEALAIDEEDDKCHLEGFRYANKERRNEQEDLAEAQSTAHFQRLDKTYHHRRPPETMGYESEGRRQREDPEPPWQGIIIVDHRPTPKTHNQERRARTATKHAKLFKEHAHSEEIEIHRRNQYPSYTGRFDDH</sequence>
<evidence type="ECO:0000313" key="2">
    <source>
        <dbReference type="Proteomes" id="UP000805193"/>
    </source>
</evidence>
<accession>A0AC60NVU3</accession>
<keyword evidence="2" id="KW-1185">Reference proteome</keyword>
<evidence type="ECO:0000313" key="1">
    <source>
        <dbReference type="EMBL" id="KAG0411278.1"/>
    </source>
</evidence>
<protein>
    <submittedName>
        <fullName evidence="1">Uncharacterized protein</fullName>
    </submittedName>
</protein>
<gene>
    <name evidence="1" type="ORF">HPB47_011606</name>
</gene>
<dbReference type="Proteomes" id="UP000805193">
    <property type="component" value="Unassembled WGS sequence"/>
</dbReference>
<proteinExistence type="predicted"/>
<organism evidence="1 2">
    <name type="scientific">Ixodes persulcatus</name>
    <name type="common">Taiga tick</name>
    <dbReference type="NCBI Taxonomy" id="34615"/>
    <lineage>
        <taxon>Eukaryota</taxon>
        <taxon>Metazoa</taxon>
        <taxon>Ecdysozoa</taxon>
        <taxon>Arthropoda</taxon>
        <taxon>Chelicerata</taxon>
        <taxon>Arachnida</taxon>
        <taxon>Acari</taxon>
        <taxon>Parasitiformes</taxon>
        <taxon>Ixodida</taxon>
        <taxon>Ixodoidea</taxon>
        <taxon>Ixodidae</taxon>
        <taxon>Ixodinae</taxon>
        <taxon>Ixodes</taxon>
    </lineage>
</organism>